<dbReference type="HOGENOM" id="CLU_007383_12_2_1"/>
<name>U1HE98_ENDPU</name>
<evidence type="ECO:0000313" key="3">
    <source>
        <dbReference type="Proteomes" id="UP000019373"/>
    </source>
</evidence>
<dbReference type="Gene3D" id="3.40.50.720">
    <property type="entry name" value="NAD(P)-binding Rossmann-like Domain"/>
    <property type="match status" value="1"/>
</dbReference>
<evidence type="ECO:0000259" key="1">
    <source>
        <dbReference type="Pfam" id="PF13460"/>
    </source>
</evidence>
<protein>
    <recommendedName>
        <fullName evidence="1">NAD(P)-binding domain-containing protein</fullName>
    </recommendedName>
</protein>
<dbReference type="InterPro" id="IPR036291">
    <property type="entry name" value="NAD(P)-bd_dom_sf"/>
</dbReference>
<dbReference type="Proteomes" id="UP000019373">
    <property type="component" value="Unassembled WGS sequence"/>
</dbReference>
<dbReference type="GO" id="GO:0005737">
    <property type="term" value="C:cytoplasm"/>
    <property type="evidence" value="ECO:0007669"/>
    <property type="project" value="TreeGrafter"/>
</dbReference>
<dbReference type="Pfam" id="PF13460">
    <property type="entry name" value="NAD_binding_10"/>
    <property type="match status" value="1"/>
</dbReference>
<organism evidence="2 3">
    <name type="scientific">Endocarpon pusillum (strain Z07020 / HMAS-L-300199)</name>
    <name type="common">Lichen-forming fungus</name>
    <dbReference type="NCBI Taxonomy" id="1263415"/>
    <lineage>
        <taxon>Eukaryota</taxon>
        <taxon>Fungi</taxon>
        <taxon>Dikarya</taxon>
        <taxon>Ascomycota</taxon>
        <taxon>Pezizomycotina</taxon>
        <taxon>Eurotiomycetes</taxon>
        <taxon>Chaetothyriomycetidae</taxon>
        <taxon>Verrucariales</taxon>
        <taxon>Verrucariaceae</taxon>
        <taxon>Endocarpon</taxon>
    </lineage>
</organism>
<reference evidence="3" key="1">
    <citation type="journal article" date="2014" name="BMC Genomics">
        <title>Genome characteristics reveal the impact of lichenization on lichen-forming fungus Endocarpon pusillum Hedwig (Verrucariales, Ascomycota).</title>
        <authorList>
            <person name="Wang Y.-Y."/>
            <person name="Liu B."/>
            <person name="Zhang X.-Y."/>
            <person name="Zhou Q.-M."/>
            <person name="Zhang T."/>
            <person name="Li H."/>
            <person name="Yu Y.-F."/>
            <person name="Zhang X.-L."/>
            <person name="Hao X.-Y."/>
            <person name="Wang M."/>
            <person name="Wang L."/>
            <person name="Wei J.-C."/>
        </authorList>
    </citation>
    <scope>NUCLEOTIDE SEQUENCE [LARGE SCALE GENOMIC DNA]</scope>
    <source>
        <strain evidence="3">Z07020 / HMAS-L-300199</strain>
    </source>
</reference>
<dbReference type="AlphaFoldDB" id="U1HE98"/>
<sequence>MAPKVFLTGATGYIGGDALFALVEAHPDWEYTCLVRNADKGAKVAAAYPTVRLVYGTLDSTDLLEEEAGKADIVYHTADSSDHVASAEAFGKAAAKRAPSSPLFYIHTGGTGLLGWETTEKDAYGTELPRIYNDWDDIKEVTSIPDFASHRHVDKIVLRMSSTNPQAVKTAIVCPPCIHGPGRGPDNQRSIQVYEAAKAILKRKQAFLPLKGDNVWHEVNVHDLSDVFKLLGEAAAAGGGEATWNEDGYYFAEHGEFVWKDIFQSIAKIAKQKGLIESDETLSLPADELTKLHPAGLYLWGSNSRGKAIRARKLLGWECRGKSLKEDLSEIVEREARALGLIEGHAAKVTK</sequence>
<keyword evidence="3" id="KW-1185">Reference proteome</keyword>
<feature type="domain" description="NAD(P)-binding" evidence="1">
    <location>
        <begin position="9"/>
        <end position="83"/>
    </location>
</feature>
<dbReference type="RefSeq" id="XP_007806003.1">
    <property type="nucleotide sequence ID" value="XM_007807812.1"/>
</dbReference>
<dbReference type="OMA" id="HNDWDGV"/>
<dbReference type="eggNOG" id="KOG1502">
    <property type="taxonomic scope" value="Eukaryota"/>
</dbReference>
<dbReference type="InterPro" id="IPR016040">
    <property type="entry name" value="NAD(P)-bd_dom"/>
</dbReference>
<dbReference type="GeneID" id="19241686"/>
<dbReference type="InterPro" id="IPR051783">
    <property type="entry name" value="NAD(P)-dependent_oxidoreduct"/>
</dbReference>
<dbReference type="PANTHER" id="PTHR48079">
    <property type="entry name" value="PROTEIN YEEZ"/>
    <property type="match status" value="1"/>
</dbReference>
<dbReference type="EMBL" id="KE721519">
    <property type="protein sequence ID" value="ERF68380.1"/>
    <property type="molecule type" value="Genomic_DNA"/>
</dbReference>
<dbReference type="OrthoDB" id="2130169at2759"/>
<accession>U1HE98</accession>
<proteinExistence type="predicted"/>
<dbReference type="SUPFAM" id="SSF51735">
    <property type="entry name" value="NAD(P)-binding Rossmann-fold domains"/>
    <property type="match status" value="1"/>
</dbReference>
<evidence type="ECO:0000313" key="2">
    <source>
        <dbReference type="EMBL" id="ERF68380.1"/>
    </source>
</evidence>
<gene>
    <name evidence="2" type="ORF">EPUS_06796</name>
</gene>
<dbReference type="PANTHER" id="PTHR48079:SF7">
    <property type="entry name" value="NAD(P)-BINDING DOMAIN-CONTAINING PROTEIN-RELATED"/>
    <property type="match status" value="1"/>
</dbReference>
<dbReference type="GO" id="GO:0004029">
    <property type="term" value="F:aldehyde dehydrogenase (NAD+) activity"/>
    <property type="evidence" value="ECO:0007669"/>
    <property type="project" value="TreeGrafter"/>
</dbReference>